<dbReference type="Pfam" id="PF10720">
    <property type="entry name" value="DUF2515"/>
    <property type="match status" value="1"/>
</dbReference>
<dbReference type="RefSeq" id="WP_247343979.1">
    <property type="nucleotide sequence ID" value="NZ_CP095550.1"/>
</dbReference>
<proteinExistence type="predicted"/>
<gene>
    <name evidence="1" type="ORF">ACFSKK_11360</name>
</gene>
<keyword evidence="2" id="KW-1185">Reference proteome</keyword>
<dbReference type="Proteomes" id="UP001597318">
    <property type="component" value="Unassembled WGS sequence"/>
</dbReference>
<protein>
    <submittedName>
        <fullName evidence="1">DUF2515 domain-containing protein</fullName>
    </submittedName>
</protein>
<sequence>MFNKSRTNKNNMDLDDQKLVSEILQITKTKNIDNISRTKAYEEFYFKHPEIKWSFLASMVSRNAGWSMTDLQGRWFRKALNQEKRSLLFMTYERANWTIFYDAFPQLLIYQLSKKLNKPLFHLLSYFQVSKFMEKEWWLFWEKRQKDRLMTALIINEQNVIHHPVIMNETYRRLVFKSASYKFQDLFHFSTVIFPTLHGKLFGFSVYNFEKLTNRVELGKRLGWLLFDSGMYQHFETFARTVPHTGSRYDYEKYFADKRKRETPLLRTAYPIIPHTLDGLRKDWFHGQNTKHLFKKRKIPKNYEITDWFKHKQDQLHLFTVLQEYWRNG</sequence>
<organism evidence="1 2">
    <name type="scientific">Metabacillus endolithicus</name>
    <dbReference type="NCBI Taxonomy" id="1535204"/>
    <lineage>
        <taxon>Bacteria</taxon>
        <taxon>Bacillati</taxon>
        <taxon>Bacillota</taxon>
        <taxon>Bacilli</taxon>
        <taxon>Bacillales</taxon>
        <taxon>Bacillaceae</taxon>
        <taxon>Metabacillus</taxon>
    </lineage>
</organism>
<dbReference type="EMBL" id="JBHUIK010000002">
    <property type="protein sequence ID" value="MFD2214279.1"/>
    <property type="molecule type" value="Genomic_DNA"/>
</dbReference>
<accession>A0ABW5BZ89</accession>
<evidence type="ECO:0000313" key="2">
    <source>
        <dbReference type="Proteomes" id="UP001597318"/>
    </source>
</evidence>
<dbReference type="InterPro" id="IPR019658">
    <property type="entry name" value="DUF2515"/>
</dbReference>
<evidence type="ECO:0000313" key="1">
    <source>
        <dbReference type="EMBL" id="MFD2214279.1"/>
    </source>
</evidence>
<name>A0ABW5BZ89_9BACI</name>
<reference evidence="2" key="1">
    <citation type="journal article" date="2019" name="Int. J. Syst. Evol. Microbiol.">
        <title>The Global Catalogue of Microorganisms (GCM) 10K type strain sequencing project: providing services to taxonomists for standard genome sequencing and annotation.</title>
        <authorList>
            <consortium name="The Broad Institute Genomics Platform"/>
            <consortium name="The Broad Institute Genome Sequencing Center for Infectious Disease"/>
            <person name="Wu L."/>
            <person name="Ma J."/>
        </authorList>
    </citation>
    <scope>NUCLEOTIDE SEQUENCE [LARGE SCALE GENOMIC DNA]</scope>
    <source>
        <strain evidence="2">CGMCC 1.15474</strain>
    </source>
</reference>
<comment type="caution">
    <text evidence="1">The sequence shown here is derived from an EMBL/GenBank/DDBJ whole genome shotgun (WGS) entry which is preliminary data.</text>
</comment>